<name>K0SGU5_THAOC</name>
<protein>
    <submittedName>
        <fullName evidence="2">Uncharacterized protein</fullName>
    </submittedName>
</protein>
<accession>K0SGU5</accession>
<evidence type="ECO:0000313" key="2">
    <source>
        <dbReference type="EMBL" id="EJK60186.1"/>
    </source>
</evidence>
<dbReference type="Proteomes" id="UP000266841">
    <property type="component" value="Unassembled WGS sequence"/>
</dbReference>
<reference evidence="2 3" key="1">
    <citation type="journal article" date="2012" name="Genome Biol.">
        <title>Genome and low-iron response of an oceanic diatom adapted to chronic iron limitation.</title>
        <authorList>
            <person name="Lommer M."/>
            <person name="Specht M."/>
            <person name="Roy A.S."/>
            <person name="Kraemer L."/>
            <person name="Andreson R."/>
            <person name="Gutowska M.A."/>
            <person name="Wolf J."/>
            <person name="Bergner S.V."/>
            <person name="Schilhabel M.B."/>
            <person name="Klostermeier U.C."/>
            <person name="Beiko R.G."/>
            <person name="Rosenstiel P."/>
            <person name="Hippler M."/>
            <person name="Laroche J."/>
        </authorList>
    </citation>
    <scope>NUCLEOTIDE SEQUENCE [LARGE SCALE GENOMIC DNA]</scope>
    <source>
        <strain evidence="2 3">CCMP1005</strain>
    </source>
</reference>
<dbReference type="AlphaFoldDB" id="K0SGU5"/>
<evidence type="ECO:0000313" key="3">
    <source>
        <dbReference type="Proteomes" id="UP000266841"/>
    </source>
</evidence>
<organism evidence="2 3">
    <name type="scientific">Thalassiosira oceanica</name>
    <name type="common">Marine diatom</name>
    <dbReference type="NCBI Taxonomy" id="159749"/>
    <lineage>
        <taxon>Eukaryota</taxon>
        <taxon>Sar</taxon>
        <taxon>Stramenopiles</taxon>
        <taxon>Ochrophyta</taxon>
        <taxon>Bacillariophyta</taxon>
        <taxon>Coscinodiscophyceae</taxon>
        <taxon>Thalassiosirophycidae</taxon>
        <taxon>Thalassiosirales</taxon>
        <taxon>Thalassiosiraceae</taxon>
        <taxon>Thalassiosira</taxon>
    </lineage>
</organism>
<comment type="caution">
    <text evidence="2">The sequence shown here is derived from an EMBL/GenBank/DDBJ whole genome shotgun (WGS) entry which is preliminary data.</text>
</comment>
<proteinExistence type="predicted"/>
<sequence length="99" mass="10346">MDIEGIRLHQCEGLHQSLDSGGLCQCLWVYCTPLSQGDSMPVVGLGSTAGTHHQEVYSRPREARFDAAGGLPARPLRHIGGDPAATFQSGGPVGLSSSS</sequence>
<gene>
    <name evidence="2" type="ORF">THAOC_19511</name>
</gene>
<keyword evidence="3" id="KW-1185">Reference proteome</keyword>
<evidence type="ECO:0000256" key="1">
    <source>
        <dbReference type="SAM" id="MobiDB-lite"/>
    </source>
</evidence>
<feature type="region of interest" description="Disordered" evidence="1">
    <location>
        <begin position="71"/>
        <end position="99"/>
    </location>
</feature>
<dbReference type="EMBL" id="AGNL01021411">
    <property type="protein sequence ID" value="EJK60186.1"/>
    <property type="molecule type" value="Genomic_DNA"/>
</dbReference>